<dbReference type="EMBL" id="JAGTTL010000007">
    <property type="protein sequence ID" value="KAK6320350.1"/>
    <property type="molecule type" value="Genomic_DNA"/>
</dbReference>
<proteinExistence type="predicted"/>
<dbReference type="AlphaFoldDB" id="A0AAN8M9L6"/>
<dbReference type="Proteomes" id="UP001356427">
    <property type="component" value="Unassembled WGS sequence"/>
</dbReference>
<name>A0AAN8M9L6_9TELE</name>
<reference evidence="1 2" key="1">
    <citation type="submission" date="2021-04" db="EMBL/GenBank/DDBJ databases">
        <authorList>
            <person name="De Guttry C."/>
            <person name="Zahm M."/>
            <person name="Klopp C."/>
            <person name="Cabau C."/>
            <person name="Louis A."/>
            <person name="Berthelot C."/>
            <person name="Parey E."/>
            <person name="Roest Crollius H."/>
            <person name="Montfort J."/>
            <person name="Robinson-Rechavi M."/>
            <person name="Bucao C."/>
            <person name="Bouchez O."/>
            <person name="Gislard M."/>
            <person name="Lluch J."/>
            <person name="Milhes M."/>
            <person name="Lampietro C."/>
            <person name="Lopez Roques C."/>
            <person name="Donnadieu C."/>
            <person name="Braasch I."/>
            <person name="Desvignes T."/>
            <person name="Postlethwait J."/>
            <person name="Bobe J."/>
            <person name="Wedekind C."/>
            <person name="Guiguen Y."/>
        </authorList>
    </citation>
    <scope>NUCLEOTIDE SEQUENCE [LARGE SCALE GENOMIC DNA]</scope>
    <source>
        <strain evidence="1">Cs_M1</strain>
        <tissue evidence="1">Blood</tissue>
    </source>
</reference>
<evidence type="ECO:0000313" key="2">
    <source>
        <dbReference type="Proteomes" id="UP001356427"/>
    </source>
</evidence>
<evidence type="ECO:0008006" key="3">
    <source>
        <dbReference type="Google" id="ProtNLM"/>
    </source>
</evidence>
<comment type="caution">
    <text evidence="1">The sequence shown here is derived from an EMBL/GenBank/DDBJ whole genome shotgun (WGS) entry which is preliminary data.</text>
</comment>
<keyword evidence="2" id="KW-1185">Reference proteome</keyword>
<sequence>MLGRLSPAGSNLHQEIMRYNIDPCLASFTEGDDMVEWWPHVLAQTLKYPALGNVVKGALSVFHGPRVESSFSWMNDIIDTGSTNMNISTFNAIQAVKYTLQSRQKTAVEMFKRDDARFGEVDRRLCRNIRSAGTVDKTQRQQSLLKD</sequence>
<protein>
    <recommendedName>
        <fullName evidence="3">HAT C-terminal dimerisation domain-containing protein</fullName>
    </recommendedName>
</protein>
<organism evidence="1 2">
    <name type="scientific">Coregonus suidteri</name>
    <dbReference type="NCBI Taxonomy" id="861788"/>
    <lineage>
        <taxon>Eukaryota</taxon>
        <taxon>Metazoa</taxon>
        <taxon>Chordata</taxon>
        <taxon>Craniata</taxon>
        <taxon>Vertebrata</taxon>
        <taxon>Euteleostomi</taxon>
        <taxon>Actinopterygii</taxon>
        <taxon>Neopterygii</taxon>
        <taxon>Teleostei</taxon>
        <taxon>Protacanthopterygii</taxon>
        <taxon>Salmoniformes</taxon>
        <taxon>Salmonidae</taxon>
        <taxon>Coregoninae</taxon>
        <taxon>Coregonus</taxon>
    </lineage>
</organism>
<accession>A0AAN8M9L6</accession>
<gene>
    <name evidence="1" type="ORF">J4Q44_G00094570</name>
</gene>
<evidence type="ECO:0000313" key="1">
    <source>
        <dbReference type="EMBL" id="KAK6320350.1"/>
    </source>
</evidence>